<comment type="caution">
    <text evidence="2">The sequence shown here is derived from an EMBL/GenBank/DDBJ whole genome shotgun (WGS) entry which is preliminary data.</text>
</comment>
<reference evidence="2" key="2">
    <citation type="submission" date="2020-06" db="EMBL/GenBank/DDBJ databases">
        <authorList>
            <person name="Sheffer M."/>
        </authorList>
    </citation>
    <scope>NUCLEOTIDE SEQUENCE</scope>
</reference>
<dbReference type="EMBL" id="JABXBU010002072">
    <property type="protein sequence ID" value="KAF8777361.1"/>
    <property type="molecule type" value="Genomic_DNA"/>
</dbReference>
<organism evidence="2 3">
    <name type="scientific">Argiope bruennichi</name>
    <name type="common">Wasp spider</name>
    <name type="synonym">Aranea bruennichi</name>
    <dbReference type="NCBI Taxonomy" id="94029"/>
    <lineage>
        <taxon>Eukaryota</taxon>
        <taxon>Metazoa</taxon>
        <taxon>Ecdysozoa</taxon>
        <taxon>Arthropoda</taxon>
        <taxon>Chelicerata</taxon>
        <taxon>Arachnida</taxon>
        <taxon>Araneae</taxon>
        <taxon>Araneomorphae</taxon>
        <taxon>Entelegynae</taxon>
        <taxon>Araneoidea</taxon>
        <taxon>Araneidae</taxon>
        <taxon>Argiope</taxon>
    </lineage>
</organism>
<dbReference type="AlphaFoldDB" id="A0A8T0EPQ4"/>
<reference evidence="2" key="1">
    <citation type="journal article" date="2020" name="bioRxiv">
        <title>Chromosome-level reference genome of the European wasp spider Argiope bruennichi: a resource for studies on range expansion and evolutionary adaptation.</title>
        <authorList>
            <person name="Sheffer M.M."/>
            <person name="Hoppe A."/>
            <person name="Krehenwinkel H."/>
            <person name="Uhl G."/>
            <person name="Kuss A.W."/>
            <person name="Jensen L."/>
            <person name="Jensen C."/>
            <person name="Gillespie R.G."/>
            <person name="Hoff K.J."/>
            <person name="Prost S."/>
        </authorList>
    </citation>
    <scope>NUCLEOTIDE SEQUENCE</scope>
</reference>
<keyword evidence="3" id="KW-1185">Reference proteome</keyword>
<evidence type="ECO:0000313" key="3">
    <source>
        <dbReference type="Proteomes" id="UP000807504"/>
    </source>
</evidence>
<feature type="compositionally biased region" description="Low complexity" evidence="1">
    <location>
        <begin position="69"/>
        <end position="84"/>
    </location>
</feature>
<name>A0A8T0EPQ4_ARGBR</name>
<dbReference type="Proteomes" id="UP000807504">
    <property type="component" value="Unassembled WGS sequence"/>
</dbReference>
<proteinExistence type="predicted"/>
<gene>
    <name evidence="2" type="ORF">HNY73_014230</name>
</gene>
<protein>
    <submittedName>
        <fullName evidence="2">Uncharacterized protein</fullName>
    </submittedName>
</protein>
<accession>A0A8T0EPQ4</accession>
<feature type="compositionally biased region" description="Basic and acidic residues" evidence="1">
    <location>
        <begin position="122"/>
        <end position="131"/>
    </location>
</feature>
<feature type="region of interest" description="Disordered" evidence="1">
    <location>
        <begin position="49"/>
        <end position="131"/>
    </location>
</feature>
<sequence length="131" mass="14327">MFFFKQTELQAIIEVYGVALMHRVVPIIQEFNEENKDLHKRIKEKAVNTSDFGVQAELPPLDAAPPHGAPDVAADKAQSAAPDAPLSPSQAATDEAPLSPPPQVPPQARQRRVPNIRIKYGIKSETEGLVK</sequence>
<evidence type="ECO:0000256" key="1">
    <source>
        <dbReference type="SAM" id="MobiDB-lite"/>
    </source>
</evidence>
<evidence type="ECO:0000313" key="2">
    <source>
        <dbReference type="EMBL" id="KAF8777361.1"/>
    </source>
</evidence>